<reference evidence="2" key="1">
    <citation type="submission" date="2019-08" db="EMBL/GenBank/DDBJ databases">
        <authorList>
            <person name="Kucharzyk K."/>
            <person name="Murdoch R.W."/>
            <person name="Higgins S."/>
            <person name="Loffler F."/>
        </authorList>
    </citation>
    <scope>NUCLEOTIDE SEQUENCE</scope>
</reference>
<keyword evidence="1" id="KW-0812">Transmembrane</keyword>
<dbReference type="EMBL" id="VSSQ01031320">
    <property type="protein sequence ID" value="MPM82158.1"/>
    <property type="molecule type" value="Genomic_DNA"/>
</dbReference>
<protein>
    <submittedName>
        <fullName evidence="2">Uncharacterized protein</fullName>
    </submittedName>
</protein>
<comment type="caution">
    <text evidence="2">The sequence shown here is derived from an EMBL/GenBank/DDBJ whole genome shotgun (WGS) entry which is preliminary data.</text>
</comment>
<keyword evidence="1" id="KW-1133">Transmembrane helix</keyword>
<proteinExistence type="predicted"/>
<gene>
    <name evidence="2" type="ORF">SDC9_129219</name>
</gene>
<keyword evidence="1" id="KW-0472">Membrane</keyword>
<sequence length="145" mass="16101">MKITCWIEICHVVNGIFAVFNHFTCLKNDGLTGSGIFDFQLPDTGGIDAKIINIAVNLTCFSGDLSLAIRVALVIVKMAFFHFKSIFFNFDRFDFRMDGNRVCMAEPEFAARCVSVHHFFPGVVIKSRIIPTVYLISGVIEAAGT</sequence>
<evidence type="ECO:0000313" key="2">
    <source>
        <dbReference type="EMBL" id="MPM82158.1"/>
    </source>
</evidence>
<evidence type="ECO:0000256" key="1">
    <source>
        <dbReference type="SAM" id="Phobius"/>
    </source>
</evidence>
<name>A0A645CZ75_9ZZZZ</name>
<accession>A0A645CZ75</accession>
<organism evidence="2">
    <name type="scientific">bioreactor metagenome</name>
    <dbReference type="NCBI Taxonomy" id="1076179"/>
    <lineage>
        <taxon>unclassified sequences</taxon>
        <taxon>metagenomes</taxon>
        <taxon>ecological metagenomes</taxon>
    </lineage>
</organism>
<feature type="transmembrane region" description="Helical" evidence="1">
    <location>
        <begin position="67"/>
        <end position="87"/>
    </location>
</feature>
<dbReference type="AlphaFoldDB" id="A0A645CZ75"/>